<keyword evidence="2" id="KW-1185">Reference proteome</keyword>
<dbReference type="EMBL" id="JANBPG010000485">
    <property type="protein sequence ID" value="KAJ1896117.1"/>
    <property type="molecule type" value="Genomic_DNA"/>
</dbReference>
<gene>
    <name evidence="1" type="primary">dpp5_1</name>
    <name evidence="1" type="ORF">LPJ66_004187</name>
</gene>
<accession>A0ACC1IN38</accession>
<sequence>MDVDSSDIKRLTTDALGQSCSMPIWLDNNTVSYMYRNSLFSIFLDDDVANATEIYKPASNVNSVESRVNHITFVSAVYPDTSLAQSSERSKQEAGKTLAQVYDNLWPRYWDEWMALKKPTLFAAPLVNNGGKWSVGTETNVMKCLSQFHDPLINWSVDSYSIDNLGKNIALVVRNPSDDMAVTPRVDIYLVSADSSAKPKLLTGSFNAIADSPVFTKDGKYLAWLQMETPGYESDINRIYIYDIEAGTRKSVAREWDRSPESIVWSADGQTIFAVATDQGNDIIFAINVTTGNCTRMTDTGSAMGLSTLGENQLLFQYTEQNKCVDIHILDIETKEMRRLTDVNSDKLRNVDVDQIKWLTEVLLWISEHTNTTLPYNLDQ</sequence>
<comment type="caution">
    <text evidence="1">The sequence shown here is derived from an EMBL/GenBank/DDBJ whole genome shotgun (WGS) entry which is preliminary data.</text>
</comment>
<evidence type="ECO:0000313" key="1">
    <source>
        <dbReference type="EMBL" id="KAJ1896117.1"/>
    </source>
</evidence>
<proteinExistence type="predicted"/>
<dbReference type="Proteomes" id="UP001150581">
    <property type="component" value="Unassembled WGS sequence"/>
</dbReference>
<evidence type="ECO:0000313" key="2">
    <source>
        <dbReference type="Proteomes" id="UP001150581"/>
    </source>
</evidence>
<name>A0ACC1IN38_9FUNG</name>
<reference evidence="1" key="1">
    <citation type="submission" date="2022-07" db="EMBL/GenBank/DDBJ databases">
        <title>Phylogenomic reconstructions and comparative analyses of Kickxellomycotina fungi.</title>
        <authorList>
            <person name="Reynolds N.K."/>
            <person name="Stajich J.E."/>
            <person name="Barry K."/>
            <person name="Grigoriev I.V."/>
            <person name="Crous P."/>
            <person name="Smith M.E."/>
        </authorList>
    </citation>
    <scope>NUCLEOTIDE SEQUENCE</scope>
    <source>
        <strain evidence="1">Benny 63K</strain>
    </source>
</reference>
<protein>
    <submittedName>
        <fullName evidence="1">Dipeptidylpeptidase</fullName>
    </submittedName>
</protein>
<organism evidence="1 2">
    <name type="scientific">Kickxella alabastrina</name>
    <dbReference type="NCBI Taxonomy" id="61397"/>
    <lineage>
        <taxon>Eukaryota</taxon>
        <taxon>Fungi</taxon>
        <taxon>Fungi incertae sedis</taxon>
        <taxon>Zoopagomycota</taxon>
        <taxon>Kickxellomycotina</taxon>
        <taxon>Kickxellomycetes</taxon>
        <taxon>Kickxellales</taxon>
        <taxon>Kickxellaceae</taxon>
        <taxon>Kickxella</taxon>
    </lineage>
</organism>